<organism evidence="4">
    <name type="scientific">Tanacetum cinerariifolium</name>
    <name type="common">Dalmatian daisy</name>
    <name type="synonym">Chrysanthemum cinerariifolium</name>
    <dbReference type="NCBI Taxonomy" id="118510"/>
    <lineage>
        <taxon>Eukaryota</taxon>
        <taxon>Viridiplantae</taxon>
        <taxon>Streptophyta</taxon>
        <taxon>Embryophyta</taxon>
        <taxon>Tracheophyta</taxon>
        <taxon>Spermatophyta</taxon>
        <taxon>Magnoliopsida</taxon>
        <taxon>eudicotyledons</taxon>
        <taxon>Gunneridae</taxon>
        <taxon>Pentapetalae</taxon>
        <taxon>asterids</taxon>
        <taxon>campanulids</taxon>
        <taxon>Asterales</taxon>
        <taxon>Asteraceae</taxon>
        <taxon>Asteroideae</taxon>
        <taxon>Anthemideae</taxon>
        <taxon>Anthemidinae</taxon>
        <taxon>Tanacetum</taxon>
    </lineage>
</organism>
<accession>A0A699HGK1</accession>
<feature type="transmembrane region" description="Helical" evidence="2">
    <location>
        <begin position="455"/>
        <end position="473"/>
    </location>
</feature>
<feature type="transmembrane region" description="Helical" evidence="2">
    <location>
        <begin position="493"/>
        <end position="523"/>
    </location>
</feature>
<evidence type="ECO:0000256" key="1">
    <source>
        <dbReference type="SAM" id="MobiDB-lite"/>
    </source>
</evidence>
<proteinExistence type="predicted"/>
<dbReference type="InterPro" id="IPR026961">
    <property type="entry name" value="PGG_dom"/>
</dbReference>
<dbReference type="PANTHER" id="PTHR24177">
    <property type="entry name" value="CASKIN"/>
    <property type="match status" value="1"/>
</dbReference>
<dbReference type="GO" id="GO:0016020">
    <property type="term" value="C:membrane"/>
    <property type="evidence" value="ECO:0007669"/>
    <property type="project" value="TreeGrafter"/>
</dbReference>
<gene>
    <name evidence="4" type="ORF">Tci_361539</name>
</gene>
<feature type="region of interest" description="Disordered" evidence="1">
    <location>
        <begin position="617"/>
        <end position="637"/>
    </location>
</feature>
<dbReference type="Gene3D" id="1.25.40.20">
    <property type="entry name" value="Ankyrin repeat-containing domain"/>
    <property type="match status" value="2"/>
</dbReference>
<evidence type="ECO:0000313" key="4">
    <source>
        <dbReference type="EMBL" id="GEX89564.1"/>
    </source>
</evidence>
<dbReference type="EMBL" id="BKCJ010137365">
    <property type="protein sequence ID" value="GEX89564.1"/>
    <property type="molecule type" value="Genomic_DNA"/>
</dbReference>
<keyword evidence="2" id="KW-0812">Transmembrane</keyword>
<evidence type="ECO:0000259" key="3">
    <source>
        <dbReference type="Pfam" id="PF13962"/>
    </source>
</evidence>
<feature type="compositionally biased region" description="Basic and acidic residues" evidence="1">
    <location>
        <begin position="620"/>
        <end position="630"/>
    </location>
</feature>
<protein>
    <submittedName>
        <fullName evidence="4">Ankyrin repeat-containing protein At5g02620-like</fullName>
    </submittedName>
</protein>
<keyword evidence="2" id="KW-0472">Membrane</keyword>
<feature type="transmembrane region" description="Helical" evidence="2">
    <location>
        <begin position="535"/>
        <end position="557"/>
    </location>
</feature>
<dbReference type="InterPro" id="IPR036770">
    <property type="entry name" value="Ankyrin_rpt-contain_sf"/>
</dbReference>
<dbReference type="PANTHER" id="PTHR24177:SF439">
    <property type="entry name" value="ANKYRIN REPEAT-CONTAINING DOMAIN, PGG DOMAIN, ANKYRIN REPEAT-CONTAINING DOMAIN SUPERFAMILY"/>
    <property type="match status" value="1"/>
</dbReference>
<evidence type="ECO:0000256" key="2">
    <source>
        <dbReference type="SAM" id="Phobius"/>
    </source>
</evidence>
<dbReference type="Pfam" id="PF12796">
    <property type="entry name" value="Ank_2"/>
    <property type="match status" value="1"/>
</dbReference>
<name>A0A699HGK1_TANCI</name>
<feature type="transmembrane region" description="Helical" evidence="2">
    <location>
        <begin position="569"/>
        <end position="587"/>
    </location>
</feature>
<comment type="caution">
    <text evidence="4">The sequence shown here is derived from an EMBL/GenBank/DDBJ whole genome shotgun (WGS) entry which is preliminary data.</text>
</comment>
<keyword evidence="2" id="KW-1133">Transmembrane helix</keyword>
<dbReference type="AlphaFoldDB" id="A0A699HGK1"/>
<feature type="domain" description="PGG" evidence="3">
    <location>
        <begin position="446"/>
        <end position="558"/>
    </location>
</feature>
<reference evidence="4" key="1">
    <citation type="journal article" date="2019" name="Sci. Rep.">
        <title>Draft genome of Tanacetum cinerariifolium, the natural source of mosquito coil.</title>
        <authorList>
            <person name="Yamashiro T."/>
            <person name="Shiraishi A."/>
            <person name="Satake H."/>
            <person name="Nakayama K."/>
        </authorList>
    </citation>
    <scope>NUCLEOTIDE SEQUENCE</scope>
</reference>
<dbReference type="InterPro" id="IPR002110">
    <property type="entry name" value="Ankyrin_rpt"/>
</dbReference>
<dbReference type="SUPFAM" id="SSF48403">
    <property type="entry name" value="Ankyrin repeat"/>
    <property type="match status" value="1"/>
</dbReference>
<dbReference type="Pfam" id="PF13962">
    <property type="entry name" value="PGG"/>
    <property type="match status" value="1"/>
</dbReference>
<sequence length="637" mass="72288">MVDLTISINQRRTNAELYKALSEGDDAKVCEICRELPDGPFHILTIHRDSVLYIASYYKRNDLVLQLIRQLSQGHYDKLTSKNEAGNTILHATASNNKTVRAAAEMLNRAPSLLTMTDKIGETALFHAARYGKTKIFNFLEEQMIRNYPTEEIRTFLVRDNTATILHVAIHSENFELAFKIAETYPILIDGRDGDGMTALQLLACKPSAFDSGLKDNLFKWLIYKFTHSSLKKGNSKVPIVKEIQKQMRKSKSAKKLATLLIKSDASWEATETISNHQHNRLHPFIKNPLKEVPHEIVINKPDSPLFLATKMGCTDIVKKILKVYPQAVEHIDEDGCAILHVAIKYRRLEIFQSVINMKYPLTRLRGKIDKHGNSILHMVGLKVRDKKTEGDIRSPALIIREELLLYESVRKVCTKLATLQMNNDGRTAEQLFTENNEQLRIDAKQWMRSTAEHCTIIAVLIATVAFAAAYTVPGGPNQETGYPLLRNKPYFIIFALADALSLTFSMTSVITFLSILTSSFWLSDFRNYLHNKLLLGLTMLILSVSFMMVAFAATLVLTISSRQRWTNITLYAISFLPVTMFMFSYVRLYTRLIKTLVASLSNSIALLLPPCDVTVKSTRSNEKPRRSPKFENSNMF</sequence>